<feature type="domain" description="Pseudouridine synthase RsuA/RluA-like" evidence="4">
    <location>
        <begin position="86"/>
        <end position="237"/>
    </location>
</feature>
<evidence type="ECO:0000256" key="3">
    <source>
        <dbReference type="RuleBase" id="RU362028"/>
    </source>
</evidence>
<sequence>MQIQFPNQTDQPLSVKRLLTMAGVSNRLYQATKRASRSFAVNETVIAPTRLIAPGETLTVTFPPELSDPNVPPSKHSLAILFENEHWLVVNKPAGLTSVPGPSNRTDTLVNRVKGHLQAQGAVDLRPHVITRLDRFTSGVVLVAKHRLATGYADQLLAQHHLHKQYQAVVSGYLDQDHGIVRFPIGRVGDQIARKVTPAGQAAETEYWVEHRFSAATRVRVQLHTGRTHQIRVHFAHLGHPLLGDELYGGPLNQGIKRQALHAEQLAFLDPFSNERLEFNAPLPADMLKYE</sequence>
<dbReference type="InterPro" id="IPR050188">
    <property type="entry name" value="RluA_PseudoU_synthase"/>
</dbReference>
<dbReference type="SUPFAM" id="SSF55120">
    <property type="entry name" value="Pseudouridine synthase"/>
    <property type="match status" value="1"/>
</dbReference>
<dbReference type="PANTHER" id="PTHR21600">
    <property type="entry name" value="MITOCHONDRIAL RNA PSEUDOURIDINE SYNTHASE"/>
    <property type="match status" value="1"/>
</dbReference>
<keyword evidence="3" id="KW-0413">Isomerase</keyword>
<name>A0ABY5BTG2_9LACO</name>
<comment type="catalytic activity">
    <reaction evidence="1 3">
        <text>a uridine in RNA = a pseudouridine in RNA</text>
        <dbReference type="Rhea" id="RHEA:48348"/>
        <dbReference type="Rhea" id="RHEA-COMP:12068"/>
        <dbReference type="Rhea" id="RHEA-COMP:12069"/>
        <dbReference type="ChEBI" id="CHEBI:65314"/>
        <dbReference type="ChEBI" id="CHEBI:65315"/>
    </reaction>
</comment>
<dbReference type="CDD" id="cd02869">
    <property type="entry name" value="PseudoU_synth_RluA_like"/>
    <property type="match status" value="1"/>
</dbReference>
<dbReference type="InterPro" id="IPR006225">
    <property type="entry name" value="PsdUridine_synth_RluC/D"/>
</dbReference>
<dbReference type="PROSITE" id="PS01129">
    <property type="entry name" value="PSI_RLU"/>
    <property type="match status" value="1"/>
</dbReference>
<dbReference type="InterPro" id="IPR006224">
    <property type="entry name" value="PsdUridine_synth_RluA-like_CS"/>
</dbReference>
<dbReference type="EMBL" id="CP097118">
    <property type="protein sequence ID" value="USS88419.1"/>
    <property type="molecule type" value="Genomic_DNA"/>
</dbReference>
<evidence type="ECO:0000256" key="1">
    <source>
        <dbReference type="ARBA" id="ARBA00000073"/>
    </source>
</evidence>
<dbReference type="Gene3D" id="3.30.2350.10">
    <property type="entry name" value="Pseudouridine synthase"/>
    <property type="match status" value="1"/>
</dbReference>
<dbReference type="InterPro" id="IPR006145">
    <property type="entry name" value="PsdUridine_synth_RsuA/RluA"/>
</dbReference>
<dbReference type="Proteomes" id="UP001057025">
    <property type="component" value="Chromosome"/>
</dbReference>
<evidence type="ECO:0000313" key="5">
    <source>
        <dbReference type="EMBL" id="USS88419.1"/>
    </source>
</evidence>
<dbReference type="InterPro" id="IPR020103">
    <property type="entry name" value="PsdUridine_synth_cat_dom_sf"/>
</dbReference>
<dbReference type="NCBIfam" id="TIGR00005">
    <property type="entry name" value="rluA_subfam"/>
    <property type="match status" value="1"/>
</dbReference>
<dbReference type="PANTHER" id="PTHR21600:SF35">
    <property type="entry name" value="PSEUDOURIDINE SYNTHASE"/>
    <property type="match status" value="1"/>
</dbReference>
<organism evidence="5 6">
    <name type="scientific">Fructilactobacillus hinvesii</name>
    <dbReference type="NCBI Taxonomy" id="2940300"/>
    <lineage>
        <taxon>Bacteria</taxon>
        <taxon>Bacillati</taxon>
        <taxon>Bacillota</taxon>
        <taxon>Bacilli</taxon>
        <taxon>Lactobacillales</taxon>
        <taxon>Lactobacillaceae</taxon>
        <taxon>Fructilactobacillus</taxon>
    </lineage>
</organism>
<evidence type="ECO:0000259" key="4">
    <source>
        <dbReference type="Pfam" id="PF00849"/>
    </source>
</evidence>
<dbReference type="EC" id="5.4.99.-" evidence="3"/>
<accession>A0ABY5BTG2</accession>
<keyword evidence="6" id="KW-1185">Reference proteome</keyword>
<dbReference type="Pfam" id="PF00849">
    <property type="entry name" value="PseudoU_synth_2"/>
    <property type="match status" value="1"/>
</dbReference>
<gene>
    <name evidence="5" type="ORF">M3M39_02765</name>
</gene>
<evidence type="ECO:0000256" key="2">
    <source>
        <dbReference type="ARBA" id="ARBA00010876"/>
    </source>
</evidence>
<comment type="function">
    <text evidence="3">Responsible for synthesis of pseudouridine from uracil.</text>
</comment>
<protein>
    <recommendedName>
        <fullName evidence="3">Pseudouridine synthase</fullName>
        <ecNumber evidence="3">5.4.99.-</ecNumber>
    </recommendedName>
</protein>
<reference evidence="5" key="1">
    <citation type="submission" date="2022-05" db="EMBL/GenBank/DDBJ databases">
        <authorList>
            <person name="Oliphant S.A."/>
            <person name="Watson-Haigh N.S."/>
            <person name="Sumby K.M."/>
            <person name="Gardner J.M."/>
            <person name="Jiranek V."/>
        </authorList>
    </citation>
    <scope>NUCLEOTIDE SEQUENCE</scope>
    <source>
        <strain evidence="5">KI11_C11</strain>
    </source>
</reference>
<proteinExistence type="inferred from homology"/>
<comment type="similarity">
    <text evidence="2 3">Belongs to the pseudouridine synthase RluA family.</text>
</comment>
<evidence type="ECO:0000313" key="6">
    <source>
        <dbReference type="Proteomes" id="UP001057025"/>
    </source>
</evidence>
<dbReference type="RefSeq" id="WP_252797705.1">
    <property type="nucleotide sequence ID" value="NZ_CP097118.1"/>
</dbReference>